<reference evidence="11" key="1">
    <citation type="submission" date="2020-07" db="EMBL/GenBank/DDBJ databases">
        <title>The High-quality genome of the commercially important snow crab, Chionoecetes opilio.</title>
        <authorList>
            <person name="Jeong J.-H."/>
            <person name="Ryu S."/>
        </authorList>
    </citation>
    <scope>NUCLEOTIDE SEQUENCE</scope>
    <source>
        <strain evidence="11">MADBK_172401_WGS</strain>
        <tissue evidence="11">Digestive gland</tissue>
    </source>
</reference>
<evidence type="ECO:0000256" key="5">
    <source>
        <dbReference type="ARBA" id="ARBA00022989"/>
    </source>
</evidence>
<evidence type="ECO:0000256" key="4">
    <source>
        <dbReference type="ARBA" id="ARBA00022737"/>
    </source>
</evidence>
<evidence type="ECO:0000256" key="8">
    <source>
        <dbReference type="ARBA" id="ARBA00067517"/>
    </source>
</evidence>
<keyword evidence="5 9" id="KW-1133">Transmembrane helix</keyword>
<dbReference type="PANTHER" id="PTHR12226">
    <property type="entry name" value="MANNOSE-P-DOLICHOL UTILIZATION DEFECT 1 LEC35 -RELATED"/>
    <property type="match status" value="1"/>
</dbReference>
<evidence type="ECO:0000256" key="10">
    <source>
        <dbReference type="SAM" id="Phobius"/>
    </source>
</evidence>
<evidence type="ECO:0000256" key="6">
    <source>
        <dbReference type="ARBA" id="ARBA00023136"/>
    </source>
</evidence>
<dbReference type="OrthoDB" id="271506at2759"/>
<keyword evidence="12" id="KW-1185">Reference proteome</keyword>
<evidence type="ECO:0000313" key="12">
    <source>
        <dbReference type="Proteomes" id="UP000770661"/>
    </source>
</evidence>
<feature type="transmembrane region" description="Helical" evidence="10">
    <location>
        <begin position="101"/>
        <end position="118"/>
    </location>
</feature>
<dbReference type="SMART" id="SM00679">
    <property type="entry name" value="CTNS"/>
    <property type="match status" value="2"/>
</dbReference>
<accession>A0A8J4YMS1</accession>
<dbReference type="AlphaFoldDB" id="A0A8J4YMS1"/>
<gene>
    <name evidence="11" type="ORF">GWK47_029196</name>
</gene>
<dbReference type="FunFam" id="1.20.1280.290:FF:000006">
    <property type="entry name" value="mannose-P-dolichol utilization defect 1 protein"/>
    <property type="match status" value="1"/>
</dbReference>
<comment type="caution">
    <text evidence="11">The sequence shown here is derived from an EMBL/GenBank/DDBJ whole genome shotgun (WGS) entry which is preliminary data.</text>
</comment>
<dbReference type="Proteomes" id="UP000770661">
    <property type="component" value="Unassembled WGS sequence"/>
</dbReference>
<feature type="transmembrane region" description="Helical" evidence="10">
    <location>
        <begin position="68"/>
        <end position="89"/>
    </location>
</feature>
<proteinExistence type="inferred from homology"/>
<dbReference type="GO" id="GO:0016020">
    <property type="term" value="C:membrane"/>
    <property type="evidence" value="ECO:0007669"/>
    <property type="project" value="UniProtKB-SubCell"/>
</dbReference>
<dbReference type="GO" id="GO:0009312">
    <property type="term" value="P:oligosaccharide biosynthetic process"/>
    <property type="evidence" value="ECO:0007669"/>
    <property type="project" value="TreeGrafter"/>
</dbReference>
<dbReference type="PANTHER" id="PTHR12226:SF2">
    <property type="entry name" value="MANNOSE-P-DOLICHOL UTILIZATION DEFECT 1 PROTEIN"/>
    <property type="match status" value="1"/>
</dbReference>
<evidence type="ECO:0000313" key="11">
    <source>
        <dbReference type="EMBL" id="KAG0729988.1"/>
    </source>
</evidence>
<evidence type="ECO:0000256" key="7">
    <source>
        <dbReference type="ARBA" id="ARBA00038475"/>
    </source>
</evidence>
<evidence type="ECO:0000256" key="1">
    <source>
        <dbReference type="ARBA" id="ARBA00004141"/>
    </source>
</evidence>
<evidence type="ECO:0000256" key="3">
    <source>
        <dbReference type="ARBA" id="ARBA00022692"/>
    </source>
</evidence>
<feature type="transmembrane region" description="Helical" evidence="10">
    <location>
        <begin position="125"/>
        <end position="144"/>
    </location>
</feature>
<feature type="transmembrane region" description="Helical" evidence="10">
    <location>
        <begin position="207"/>
        <end position="230"/>
    </location>
</feature>
<keyword evidence="3 9" id="KW-0812">Transmembrane</keyword>
<keyword evidence="4" id="KW-0677">Repeat</keyword>
<comment type="similarity">
    <text evidence="7 9">Belongs to the MPDU1 (TC 2.A.43.3) family.</text>
</comment>
<keyword evidence="2" id="KW-0813">Transport</keyword>
<evidence type="ECO:0000256" key="9">
    <source>
        <dbReference type="PIRNR" id="PIRNR023381"/>
    </source>
</evidence>
<comment type="subcellular location">
    <subcellularLocation>
        <location evidence="1 9">Membrane</location>
        <topology evidence="1 9">Multi-pass membrane protein</topology>
    </subcellularLocation>
</comment>
<dbReference type="InterPro" id="IPR006603">
    <property type="entry name" value="PQ-loop_rpt"/>
</dbReference>
<name>A0A8J4YMS1_CHIOP</name>
<dbReference type="Gene3D" id="1.20.1280.290">
    <property type="match status" value="2"/>
</dbReference>
<protein>
    <recommendedName>
        <fullName evidence="8 9">Mannose-P-dolichol utilization defect 1 protein homolog</fullName>
    </recommendedName>
</protein>
<evidence type="ECO:0000256" key="2">
    <source>
        <dbReference type="ARBA" id="ARBA00022448"/>
    </source>
</evidence>
<dbReference type="EMBL" id="JACEEZ010000613">
    <property type="protein sequence ID" value="KAG0729988.1"/>
    <property type="molecule type" value="Genomic_DNA"/>
</dbReference>
<organism evidence="11 12">
    <name type="scientific">Chionoecetes opilio</name>
    <name type="common">Atlantic snow crab</name>
    <name type="synonym">Cancer opilio</name>
    <dbReference type="NCBI Taxonomy" id="41210"/>
    <lineage>
        <taxon>Eukaryota</taxon>
        <taxon>Metazoa</taxon>
        <taxon>Ecdysozoa</taxon>
        <taxon>Arthropoda</taxon>
        <taxon>Crustacea</taxon>
        <taxon>Multicrustacea</taxon>
        <taxon>Malacostraca</taxon>
        <taxon>Eumalacostraca</taxon>
        <taxon>Eucarida</taxon>
        <taxon>Decapoda</taxon>
        <taxon>Pleocyemata</taxon>
        <taxon>Brachyura</taxon>
        <taxon>Eubrachyura</taxon>
        <taxon>Majoidea</taxon>
        <taxon>Majidae</taxon>
        <taxon>Chionoecetes</taxon>
    </lineage>
</organism>
<sequence>MAALFRRLCLLVLTEACYDEFFVKFNFLHVPCLRAAVSKGLGLGVVGGSILVKVPQIMKIVRAKSGEGISIAGTTLEVTAITFNVGYSFVNRYPFSSYGDGVFLLVQTTITAMLVLLYGGAPKKAALYVLSVFTVAAVLCSGQVPIKFMWMLQALNIPVVFAGKMVQAVTNFKNSSTGQLSAVTMTMLFLGSTARIFTSIQETGDPIIILSYSVATFANGLIMTQVLYYWNAPAKSKKE</sequence>
<dbReference type="Pfam" id="PF04193">
    <property type="entry name" value="PQ-loop"/>
    <property type="match status" value="2"/>
</dbReference>
<dbReference type="InterPro" id="IPR016817">
    <property type="entry name" value="MannP-dilichol_defect-1"/>
</dbReference>
<keyword evidence="6 9" id="KW-0472">Membrane</keyword>
<dbReference type="PIRSF" id="PIRSF023381">
    <property type="entry name" value="MannP-dilichol_defect-1p"/>
    <property type="match status" value="1"/>
</dbReference>